<accession>A0A3G6RLI0</accession>
<dbReference type="Proteomes" id="UP000236262">
    <property type="component" value="Unassembled WGS sequence"/>
</dbReference>
<evidence type="ECO:0000313" key="4">
    <source>
        <dbReference type="Proteomes" id="UP000279972"/>
    </source>
</evidence>
<keyword evidence="4" id="KW-1185">Reference proteome</keyword>
<evidence type="ECO:0000313" key="1">
    <source>
        <dbReference type="EMBL" id="AZA83443.1"/>
    </source>
</evidence>
<evidence type="ECO:0000313" key="3">
    <source>
        <dbReference type="Proteomes" id="UP000236262"/>
    </source>
</evidence>
<dbReference type="EMBL" id="PPEH01000011">
    <property type="protein sequence ID" value="PNW11596.1"/>
    <property type="molecule type" value="Genomic_DNA"/>
</dbReference>
<dbReference type="AlphaFoldDB" id="A0A3G6RLI0"/>
<dbReference type="KEGG" id="clac:EG342_16830"/>
<evidence type="ECO:0000313" key="2">
    <source>
        <dbReference type="EMBL" id="PNW11596.1"/>
    </source>
</evidence>
<name>A0A3G6RLI0_CHRLC</name>
<gene>
    <name evidence="2" type="ORF">C1637_21030</name>
    <name evidence="1" type="ORF">EG342_16830</name>
</gene>
<reference evidence="2 3" key="1">
    <citation type="submission" date="2018-01" db="EMBL/GenBank/DDBJ databases">
        <title>Draft genome sequences of Chryseobacterium lactis NCTC11390, Chryseobacterium oncorhynchi 701B-08, and Chryseobacterium viscerum 687B-08.</title>
        <authorList>
            <person name="Jeong J.-J."/>
            <person name="Lee Y.J."/>
            <person name="Park B."/>
            <person name="Choi I.-G."/>
            <person name="Kim K.D."/>
        </authorList>
    </citation>
    <scope>NUCLEOTIDE SEQUENCE [LARGE SCALE GENOMIC DNA]</scope>
    <source>
        <strain evidence="2 3">NCTC11390</strain>
    </source>
</reference>
<organism evidence="2 3">
    <name type="scientific">Chryseobacterium lactis</name>
    <dbReference type="NCBI Taxonomy" id="1241981"/>
    <lineage>
        <taxon>Bacteria</taxon>
        <taxon>Pseudomonadati</taxon>
        <taxon>Bacteroidota</taxon>
        <taxon>Flavobacteriia</taxon>
        <taxon>Flavobacteriales</taxon>
        <taxon>Weeksellaceae</taxon>
        <taxon>Chryseobacterium group</taxon>
        <taxon>Chryseobacterium</taxon>
    </lineage>
</organism>
<proteinExistence type="predicted"/>
<dbReference type="EMBL" id="CP033924">
    <property type="protein sequence ID" value="AZA83443.1"/>
    <property type="molecule type" value="Genomic_DNA"/>
</dbReference>
<protein>
    <submittedName>
        <fullName evidence="2">Uncharacterized protein</fullName>
    </submittedName>
</protein>
<dbReference type="OrthoDB" id="1269897at2"/>
<reference evidence="1 4" key="2">
    <citation type="submission" date="2018-11" db="EMBL/GenBank/DDBJ databases">
        <title>Proposal to divide the Flavobacteriaceae and reorganize its genera based on Amino Acid Identity values calculated from whole genome sequences.</title>
        <authorList>
            <person name="Nicholson A.C."/>
            <person name="Gulvik C.A."/>
            <person name="Whitney A.M."/>
            <person name="Humrighouse B.W."/>
            <person name="Bell M."/>
            <person name="Holmes B."/>
            <person name="Steigerwalt A.G."/>
            <person name="Villarma A."/>
            <person name="Sheth M."/>
            <person name="Batra D."/>
            <person name="Pryor J."/>
            <person name="Bernardet J.-F."/>
            <person name="Hugo C."/>
            <person name="Kampfer P."/>
            <person name="Newman J."/>
            <person name="McQuiston J.R."/>
        </authorList>
    </citation>
    <scope>NUCLEOTIDE SEQUENCE [LARGE SCALE GENOMIC DNA]</scope>
    <source>
        <strain evidence="1 4">KC_1864</strain>
    </source>
</reference>
<sequence>MKIVLLSTEINKLEIAIAEIDFPTDPLVGDFIDIIDFMSEEQKLIYRAYCQNEGKSEFANIKRRSWHVKKGDVVMYLHLEHINA</sequence>
<dbReference type="Proteomes" id="UP000279972">
    <property type="component" value="Chromosome"/>
</dbReference>
<dbReference type="RefSeq" id="WP_103293622.1">
    <property type="nucleotide sequence ID" value="NZ_CP033924.1"/>
</dbReference>